<evidence type="ECO:0000313" key="2">
    <source>
        <dbReference type="Proteomes" id="UP000326565"/>
    </source>
</evidence>
<dbReference type="InterPro" id="IPR046366">
    <property type="entry name" value="MPAB"/>
</dbReference>
<accession>A0A5N5WXV5</accession>
<organism evidence="1 2">
    <name type="scientific">Aspergillus leporis</name>
    <dbReference type="NCBI Taxonomy" id="41062"/>
    <lineage>
        <taxon>Eukaryota</taxon>
        <taxon>Fungi</taxon>
        <taxon>Dikarya</taxon>
        <taxon>Ascomycota</taxon>
        <taxon>Pezizomycotina</taxon>
        <taxon>Eurotiomycetes</taxon>
        <taxon>Eurotiomycetidae</taxon>
        <taxon>Eurotiales</taxon>
        <taxon>Aspergillaceae</taxon>
        <taxon>Aspergillus</taxon>
        <taxon>Aspergillus subgen. Circumdati</taxon>
    </lineage>
</organism>
<name>A0A5N5WXV5_9EURO</name>
<reference evidence="1 2" key="1">
    <citation type="submission" date="2019-04" db="EMBL/GenBank/DDBJ databases">
        <title>Friends and foes A comparative genomics study of 23 Aspergillus species from section Flavi.</title>
        <authorList>
            <consortium name="DOE Joint Genome Institute"/>
            <person name="Kjaerbolling I."/>
            <person name="Vesth T."/>
            <person name="Frisvad J.C."/>
            <person name="Nybo J.L."/>
            <person name="Theobald S."/>
            <person name="Kildgaard S."/>
            <person name="Isbrandt T."/>
            <person name="Kuo A."/>
            <person name="Sato A."/>
            <person name="Lyhne E.K."/>
            <person name="Kogle M.E."/>
            <person name="Wiebenga A."/>
            <person name="Kun R.S."/>
            <person name="Lubbers R.J."/>
            <person name="Makela M.R."/>
            <person name="Barry K."/>
            <person name="Chovatia M."/>
            <person name="Clum A."/>
            <person name="Daum C."/>
            <person name="Haridas S."/>
            <person name="He G."/>
            <person name="LaButti K."/>
            <person name="Lipzen A."/>
            <person name="Mondo S."/>
            <person name="Riley R."/>
            <person name="Salamov A."/>
            <person name="Simmons B.A."/>
            <person name="Magnuson J.K."/>
            <person name="Henrissat B."/>
            <person name="Mortensen U.H."/>
            <person name="Larsen T.O."/>
            <person name="Devries R.P."/>
            <person name="Grigoriev I.V."/>
            <person name="Machida M."/>
            <person name="Baker S.E."/>
            <person name="Andersen M.R."/>
        </authorList>
    </citation>
    <scope>NUCLEOTIDE SEQUENCE [LARGE SCALE GENOMIC DNA]</scope>
    <source>
        <strain evidence="1 2">CBS 151.66</strain>
    </source>
</reference>
<dbReference type="PANTHER" id="PTHR36124:SF1">
    <property type="entry name" value="ER-BOUND OXYGENASE MPAB_MPAB'_RUBBER OXYGENASE CATALYTIC DOMAIN-CONTAINING PROTEIN"/>
    <property type="match status" value="1"/>
</dbReference>
<dbReference type="GO" id="GO:0016491">
    <property type="term" value="F:oxidoreductase activity"/>
    <property type="evidence" value="ECO:0007669"/>
    <property type="project" value="InterPro"/>
</dbReference>
<dbReference type="PANTHER" id="PTHR36124">
    <property type="match status" value="1"/>
</dbReference>
<dbReference type="OrthoDB" id="545169at2759"/>
<keyword evidence="2" id="KW-1185">Reference proteome</keyword>
<dbReference type="Proteomes" id="UP000326565">
    <property type="component" value="Unassembled WGS sequence"/>
</dbReference>
<evidence type="ECO:0000313" key="1">
    <source>
        <dbReference type="EMBL" id="KAB8072064.1"/>
    </source>
</evidence>
<sequence>MPCSPSEKYLSYYRPSTVKGSDPQTAAVHIFIVRGLPTRLIVIPRNPSCPRSIVPSRSLHMIDTAVQTPCLSNRLPTVPLPPLRGQSPAYRAPDQRQDLTVGHALYPKSVAIEPIRFVEMFEWQPLSALKKCTIGTYWKNLGDALDIDYGSLPSGKIGFRDGLHFIDEVTEWSHQYKAKQMKT</sequence>
<proteinExistence type="predicted"/>
<dbReference type="AlphaFoldDB" id="A0A5N5WXV5"/>
<protein>
    <submittedName>
        <fullName evidence="1">Uncharacterized protein</fullName>
    </submittedName>
</protein>
<dbReference type="EMBL" id="ML732256">
    <property type="protein sequence ID" value="KAB8072064.1"/>
    <property type="molecule type" value="Genomic_DNA"/>
</dbReference>
<gene>
    <name evidence="1" type="ORF">BDV29DRAFT_158900</name>
</gene>